<dbReference type="Proteomes" id="UP000825729">
    <property type="component" value="Unassembled WGS sequence"/>
</dbReference>
<dbReference type="EMBL" id="JAINDJ010000002">
    <property type="protein sequence ID" value="KAG9456838.1"/>
    <property type="molecule type" value="Genomic_DNA"/>
</dbReference>
<protein>
    <submittedName>
        <fullName evidence="2">Uncharacterized protein</fullName>
    </submittedName>
</protein>
<dbReference type="AlphaFoldDB" id="A0AAV7F784"/>
<gene>
    <name evidence="2" type="ORF">H6P81_001346</name>
</gene>
<sequence length="240" mass="26182">MTLTSRPCPYKLIKLRGTLLYLSPLRSSTLTIKQSLPMQRRGSGWWWLAEPVRQRGARGQPPPHPCPLPSPSLSGPPPGNTGSRCPSLARGPTSPAPPPPSQVSRLSQLFFYPSPSLSSLLWLAHERMLRPSPIGPPSPDSGRPRHSRSGARRVKFGEGRQGQWQDVDVAGEAGEGPCVLGVVPLMPAQKRELPLRSSPPPNIVSPSLSLTLSLVPAPQHSHSPFFPYFILFLRLRSTLT</sequence>
<feature type="compositionally biased region" description="Pro residues" evidence="1">
    <location>
        <begin position="60"/>
        <end position="79"/>
    </location>
</feature>
<proteinExistence type="predicted"/>
<feature type="compositionally biased region" description="Basic residues" evidence="1">
    <location>
        <begin position="144"/>
        <end position="154"/>
    </location>
</feature>
<name>A0AAV7F784_ARIFI</name>
<organism evidence="2 3">
    <name type="scientific">Aristolochia fimbriata</name>
    <name type="common">White veined hardy Dutchman's pipe vine</name>
    <dbReference type="NCBI Taxonomy" id="158543"/>
    <lineage>
        <taxon>Eukaryota</taxon>
        <taxon>Viridiplantae</taxon>
        <taxon>Streptophyta</taxon>
        <taxon>Embryophyta</taxon>
        <taxon>Tracheophyta</taxon>
        <taxon>Spermatophyta</taxon>
        <taxon>Magnoliopsida</taxon>
        <taxon>Magnoliidae</taxon>
        <taxon>Piperales</taxon>
        <taxon>Aristolochiaceae</taxon>
        <taxon>Aristolochia</taxon>
    </lineage>
</organism>
<accession>A0AAV7F784</accession>
<keyword evidence="3" id="KW-1185">Reference proteome</keyword>
<evidence type="ECO:0000313" key="2">
    <source>
        <dbReference type="EMBL" id="KAG9456838.1"/>
    </source>
</evidence>
<comment type="caution">
    <text evidence="2">The sequence shown here is derived from an EMBL/GenBank/DDBJ whole genome shotgun (WGS) entry which is preliminary data.</text>
</comment>
<feature type="region of interest" description="Disordered" evidence="1">
    <location>
        <begin position="56"/>
        <end position="103"/>
    </location>
</feature>
<evidence type="ECO:0000313" key="3">
    <source>
        <dbReference type="Proteomes" id="UP000825729"/>
    </source>
</evidence>
<reference evidence="2 3" key="1">
    <citation type="submission" date="2021-07" db="EMBL/GenBank/DDBJ databases">
        <title>The Aristolochia fimbriata genome: insights into angiosperm evolution, floral development and chemical biosynthesis.</title>
        <authorList>
            <person name="Jiao Y."/>
        </authorList>
    </citation>
    <scope>NUCLEOTIDE SEQUENCE [LARGE SCALE GENOMIC DNA]</scope>
    <source>
        <strain evidence="2">IBCAS-2021</strain>
        <tissue evidence="2">Leaf</tissue>
    </source>
</reference>
<evidence type="ECO:0000256" key="1">
    <source>
        <dbReference type="SAM" id="MobiDB-lite"/>
    </source>
</evidence>
<feature type="region of interest" description="Disordered" evidence="1">
    <location>
        <begin position="132"/>
        <end position="162"/>
    </location>
</feature>